<dbReference type="InterPro" id="IPR036388">
    <property type="entry name" value="WH-like_DNA-bd_sf"/>
</dbReference>
<dbReference type="RefSeq" id="WP_345552128.1">
    <property type="nucleotide sequence ID" value="NZ_BAABRT010000024.1"/>
</dbReference>
<dbReference type="SUPFAM" id="SSF52172">
    <property type="entry name" value="CheY-like"/>
    <property type="match status" value="1"/>
</dbReference>
<organism evidence="3 4">
    <name type="scientific">Microbulbifer aestuariivivens</name>
    <dbReference type="NCBI Taxonomy" id="1908308"/>
    <lineage>
        <taxon>Bacteria</taxon>
        <taxon>Pseudomonadati</taxon>
        <taxon>Pseudomonadota</taxon>
        <taxon>Gammaproteobacteria</taxon>
        <taxon>Cellvibrionales</taxon>
        <taxon>Microbulbiferaceae</taxon>
        <taxon>Microbulbifer</taxon>
    </lineage>
</organism>
<dbReference type="PROSITE" id="PS50921">
    <property type="entry name" value="ANTAR"/>
    <property type="match status" value="1"/>
</dbReference>
<evidence type="ECO:0000259" key="2">
    <source>
        <dbReference type="PROSITE" id="PS50921"/>
    </source>
</evidence>
<comment type="caution">
    <text evidence="3">The sequence shown here is derived from an EMBL/GenBank/DDBJ whole genome shotgun (WGS) entry which is preliminary data.</text>
</comment>
<dbReference type="SMART" id="SM01012">
    <property type="entry name" value="ANTAR"/>
    <property type="match status" value="1"/>
</dbReference>
<gene>
    <name evidence="3" type="primary">nasR</name>
    <name evidence="3" type="ORF">Maes01_02588</name>
</gene>
<proteinExistence type="predicted"/>
<feature type="domain" description="ANTAR" evidence="2">
    <location>
        <begin position="339"/>
        <end position="400"/>
    </location>
</feature>
<keyword evidence="4" id="KW-1185">Reference proteome</keyword>
<protein>
    <submittedName>
        <fullName evidence="3">Nitrate regulatory protein</fullName>
    </submittedName>
</protein>
<dbReference type="InterPro" id="IPR005561">
    <property type="entry name" value="ANTAR"/>
</dbReference>
<name>A0ABP9WS16_9GAMM</name>
<dbReference type="Gene3D" id="1.10.10.10">
    <property type="entry name" value="Winged helix-like DNA-binding domain superfamily/Winged helix DNA-binding domain"/>
    <property type="match status" value="1"/>
</dbReference>
<dbReference type="InterPro" id="IPR013587">
    <property type="entry name" value="Nitrate/nitrite_sensing"/>
</dbReference>
<reference evidence="3 4" key="1">
    <citation type="submission" date="2024-02" db="EMBL/GenBank/DDBJ databases">
        <title>Microbulbifer aestuariivivens NBRC 112533.</title>
        <authorList>
            <person name="Ichikawa N."/>
            <person name="Katano-Makiyama Y."/>
            <person name="Hidaka K."/>
        </authorList>
    </citation>
    <scope>NUCLEOTIDE SEQUENCE [LARGE SCALE GENOMIC DNA]</scope>
    <source>
        <strain evidence="3 4">NBRC 112533</strain>
    </source>
</reference>
<evidence type="ECO:0000256" key="1">
    <source>
        <dbReference type="SAM" id="Coils"/>
    </source>
</evidence>
<dbReference type="Proteomes" id="UP001408594">
    <property type="component" value="Unassembled WGS sequence"/>
</dbReference>
<keyword evidence="1" id="KW-0175">Coiled coil</keyword>
<feature type="coiled-coil region" evidence="1">
    <location>
        <begin position="290"/>
        <end position="352"/>
    </location>
</feature>
<dbReference type="Pfam" id="PF08376">
    <property type="entry name" value="NIT"/>
    <property type="match status" value="1"/>
</dbReference>
<evidence type="ECO:0000313" key="4">
    <source>
        <dbReference type="Proteomes" id="UP001408594"/>
    </source>
</evidence>
<sequence length="409" mass="46356">MDRHNAGINSESFFLAAQQAKIRQLEDLMSALQWVDVICDLIHALQRERGLSNVYLVCQKTTLANEFTEQLLICDKALAEFNAALPPLLQGRESANPSLLNLIAGALSTLEQLPALRASNQTRELLPIDSTLAYNRTIETLLLIVFELIDLATDPDVAQSLTAFFLLIQLKEYVGQERAWTLIGFSRGHFIARLQERLNRLSMTQQEVRERMLNCADSELLDAYERLNSGPVAMDLNRFRQVRNNLSAGSEVNTDLTDVWYHKITDYIDALHTIETQAMRSIILLCMNRIETAQQSNNLVREKLDELNEMPDIPVSQLLKGSAESSPIQALIAEQQRQIQSLQLELSNSRKALEARKLVERAKSILMNNLHLSEEDSFRRLQKSAMDQNSPLEEIAKKVISAHQSYSKN</sequence>
<evidence type="ECO:0000313" key="3">
    <source>
        <dbReference type="EMBL" id="GAA5526002.1"/>
    </source>
</evidence>
<dbReference type="EMBL" id="BAABRT010000024">
    <property type="protein sequence ID" value="GAA5526002.1"/>
    <property type="molecule type" value="Genomic_DNA"/>
</dbReference>
<accession>A0ABP9WS16</accession>
<dbReference type="Pfam" id="PF03861">
    <property type="entry name" value="ANTAR"/>
    <property type="match status" value="1"/>
</dbReference>
<dbReference type="InterPro" id="IPR011006">
    <property type="entry name" value="CheY-like_superfamily"/>
</dbReference>